<dbReference type="GeneID" id="19197730"/>
<dbReference type="AlphaFoldDB" id="W9W543"/>
<dbReference type="HOGENOM" id="CLU_1320785_0_0_1"/>
<keyword evidence="3" id="KW-1185">Reference proteome</keyword>
<feature type="compositionally biased region" description="Polar residues" evidence="1">
    <location>
        <begin position="1"/>
        <end position="14"/>
    </location>
</feature>
<gene>
    <name evidence="2" type="ORF">A1O5_13044</name>
</gene>
<accession>W9W543</accession>
<proteinExistence type="predicted"/>
<comment type="caution">
    <text evidence="2">The sequence shown here is derived from an EMBL/GenBank/DDBJ whole genome shotgun (WGS) entry which is preliminary data.</text>
</comment>
<feature type="compositionally biased region" description="Polar residues" evidence="1">
    <location>
        <begin position="21"/>
        <end position="30"/>
    </location>
</feature>
<name>W9W543_9EURO</name>
<dbReference type="RefSeq" id="XP_007751803.1">
    <property type="nucleotide sequence ID" value="XM_007753613.1"/>
</dbReference>
<evidence type="ECO:0000256" key="1">
    <source>
        <dbReference type="SAM" id="MobiDB-lite"/>
    </source>
</evidence>
<protein>
    <submittedName>
        <fullName evidence="2">Uncharacterized protein</fullName>
    </submittedName>
</protein>
<organism evidence="2 3">
    <name type="scientific">Cladophialophora psammophila CBS 110553</name>
    <dbReference type="NCBI Taxonomy" id="1182543"/>
    <lineage>
        <taxon>Eukaryota</taxon>
        <taxon>Fungi</taxon>
        <taxon>Dikarya</taxon>
        <taxon>Ascomycota</taxon>
        <taxon>Pezizomycotina</taxon>
        <taxon>Eurotiomycetes</taxon>
        <taxon>Chaetothyriomycetidae</taxon>
        <taxon>Chaetothyriales</taxon>
        <taxon>Herpotrichiellaceae</taxon>
        <taxon>Cladophialophora</taxon>
    </lineage>
</organism>
<reference evidence="2 3" key="1">
    <citation type="submission" date="2013-03" db="EMBL/GenBank/DDBJ databases">
        <title>The Genome Sequence of Cladophialophora psammophila CBS 110553.</title>
        <authorList>
            <consortium name="The Broad Institute Genomics Platform"/>
            <person name="Cuomo C."/>
            <person name="de Hoog S."/>
            <person name="Gorbushina A."/>
            <person name="Walker B."/>
            <person name="Young S.K."/>
            <person name="Zeng Q."/>
            <person name="Gargeya S."/>
            <person name="Fitzgerald M."/>
            <person name="Haas B."/>
            <person name="Abouelleil A."/>
            <person name="Allen A.W."/>
            <person name="Alvarado L."/>
            <person name="Arachchi H.M."/>
            <person name="Berlin A.M."/>
            <person name="Chapman S.B."/>
            <person name="Gainer-Dewar J."/>
            <person name="Goldberg J."/>
            <person name="Griggs A."/>
            <person name="Gujja S."/>
            <person name="Hansen M."/>
            <person name="Howarth C."/>
            <person name="Imamovic A."/>
            <person name="Ireland A."/>
            <person name="Larimer J."/>
            <person name="McCowan C."/>
            <person name="Murphy C."/>
            <person name="Pearson M."/>
            <person name="Poon T.W."/>
            <person name="Priest M."/>
            <person name="Roberts A."/>
            <person name="Saif S."/>
            <person name="Shea T."/>
            <person name="Sisk P."/>
            <person name="Sykes S."/>
            <person name="Wortman J."/>
            <person name="Nusbaum C."/>
            <person name="Birren B."/>
        </authorList>
    </citation>
    <scope>NUCLEOTIDE SEQUENCE [LARGE SCALE GENOMIC DNA]</scope>
    <source>
        <strain evidence="2 3">CBS 110553</strain>
    </source>
</reference>
<feature type="compositionally biased region" description="Acidic residues" evidence="1">
    <location>
        <begin position="46"/>
        <end position="69"/>
    </location>
</feature>
<dbReference type="EMBL" id="AMGX01000041">
    <property type="protein sequence ID" value="EXJ53689.1"/>
    <property type="molecule type" value="Genomic_DNA"/>
</dbReference>
<evidence type="ECO:0000313" key="2">
    <source>
        <dbReference type="EMBL" id="EXJ53689.1"/>
    </source>
</evidence>
<dbReference type="Proteomes" id="UP000019471">
    <property type="component" value="Unassembled WGS sequence"/>
</dbReference>
<sequence>MDLPQSLQSLSLTGNPRRGVSQGQEPSQPDNGAETINVAESSNDAETTDPEDIDHPDDFDDTTSDEDDELSEARLAVWWAQHDEAHQKMVERHAEERELMRLQQDQDHGQRIQQQTHDYNRATMLPMPEQVQRFAELREKNTRVVQETLERWNQAWDQMLSRQAEELNQLMHQRQQEFEEMLHHYREQQMQLLQDEFEQLANARLVGR</sequence>
<feature type="region of interest" description="Disordered" evidence="1">
    <location>
        <begin position="1"/>
        <end position="69"/>
    </location>
</feature>
<evidence type="ECO:0000313" key="3">
    <source>
        <dbReference type="Proteomes" id="UP000019471"/>
    </source>
</evidence>